<evidence type="ECO:0000313" key="1">
    <source>
        <dbReference type="EMBL" id="KAJ02399.1"/>
    </source>
</evidence>
<dbReference type="eggNOG" id="ENOG5032S6E">
    <property type="taxonomic scope" value="Bacteria"/>
</dbReference>
<dbReference type="Pfam" id="PF12096">
    <property type="entry name" value="DUF3572"/>
    <property type="match status" value="1"/>
</dbReference>
<comment type="caution">
    <text evidence="1">The sequence shown here is derived from an EMBL/GenBank/DDBJ whole genome shotgun (WGS) entry which is preliminary data.</text>
</comment>
<reference evidence="2 4" key="2">
    <citation type="submission" date="2018-04" db="EMBL/GenBank/DDBJ databases">
        <title>Genomic Encyclopedia of Archaeal and Bacterial Type Strains, Phase II (KMG-II): from individual species to whole genera.</title>
        <authorList>
            <person name="Goeker M."/>
        </authorList>
    </citation>
    <scope>NUCLEOTIDE SEQUENCE [LARGE SCALE GENOMIC DNA]</scope>
    <source>
        <strain evidence="2 4">DSM 12244</strain>
    </source>
</reference>
<dbReference type="RefSeq" id="WP_025047630.1">
    <property type="nucleotide sequence ID" value="NZ_CP068998.1"/>
</dbReference>
<dbReference type="GeneID" id="72438276"/>
<dbReference type="EMBL" id="QBKU01000008">
    <property type="protein sequence ID" value="PTX73120.1"/>
    <property type="molecule type" value="Genomic_DNA"/>
</dbReference>
<name>A0A061SSL0_9RHOB</name>
<evidence type="ECO:0000313" key="2">
    <source>
        <dbReference type="EMBL" id="PTX73120.1"/>
    </source>
</evidence>
<dbReference type="AlphaFoldDB" id="A0A061SSL0"/>
<keyword evidence="3" id="KW-1185">Reference proteome</keyword>
<dbReference type="EMBL" id="JEMU01000012">
    <property type="protein sequence ID" value="KAJ02399.1"/>
    <property type="molecule type" value="Genomic_DNA"/>
</dbReference>
<dbReference type="InterPro" id="IPR021955">
    <property type="entry name" value="DUF3572"/>
</dbReference>
<reference evidence="1 3" key="1">
    <citation type="journal article" date="2014" name="Genome Announc.">
        <title>Draft Genome Sequences of Two Isolates of the Roseobacter Group, Sulfitobacter sp. Strains 3SOLIMAR09 and 1FIGIMAR09, from Harbors of Mallorca Island (Mediterranean Sea).</title>
        <authorList>
            <person name="Mas-Llado M."/>
            <person name="Pina-Villalonga J.M."/>
            <person name="Brunet-Galmes I."/>
            <person name="Nogales B."/>
            <person name="Bosch R."/>
        </authorList>
    </citation>
    <scope>NUCLEOTIDE SEQUENCE [LARGE SCALE GENOMIC DNA]</scope>
    <source>
        <strain evidence="1 3">1FIGIMAR09</strain>
    </source>
</reference>
<evidence type="ECO:0000313" key="4">
    <source>
        <dbReference type="Proteomes" id="UP000244092"/>
    </source>
</evidence>
<protein>
    <submittedName>
        <fullName evidence="2">Uncharacterized protein DUF3572</fullName>
    </submittedName>
</protein>
<evidence type="ECO:0000313" key="3">
    <source>
        <dbReference type="Proteomes" id="UP000027337"/>
    </source>
</evidence>
<dbReference type="Proteomes" id="UP000027337">
    <property type="component" value="Unassembled WGS sequence"/>
</dbReference>
<accession>A0A061SSL0</accession>
<sequence length="94" mass="10113">MTLSVDAAETLALRALAWLAANDDLMPTFLGSTGASESDLRERAGDPAFLGAVLDFLMMDDAWVISFCDSAAIPYDQLMQARMALPGGEQVNWT</sequence>
<gene>
    <name evidence="2" type="ORF">C8N31_10828</name>
    <name evidence="1" type="ORF">PM02_14425</name>
</gene>
<organism evidence="1 3">
    <name type="scientific">Sulfitobacter mediterraneus</name>
    <dbReference type="NCBI Taxonomy" id="83219"/>
    <lineage>
        <taxon>Bacteria</taxon>
        <taxon>Pseudomonadati</taxon>
        <taxon>Pseudomonadota</taxon>
        <taxon>Alphaproteobacteria</taxon>
        <taxon>Rhodobacterales</taxon>
        <taxon>Roseobacteraceae</taxon>
        <taxon>Sulfitobacter</taxon>
    </lineage>
</organism>
<proteinExistence type="predicted"/>
<dbReference type="Proteomes" id="UP000244092">
    <property type="component" value="Unassembled WGS sequence"/>
</dbReference>
<dbReference type="OrthoDB" id="7356934at2"/>
<dbReference type="STRING" id="83219.PM02_14425"/>